<dbReference type="OrthoDB" id="3238562at2759"/>
<dbReference type="Proteomes" id="UP000001194">
    <property type="component" value="Unassembled WGS sequence"/>
</dbReference>
<evidence type="ECO:0000256" key="1">
    <source>
        <dbReference type="PROSITE-ProRule" id="PRU00221"/>
    </source>
</evidence>
<dbReference type="InParanoid" id="B0CW30"/>
<dbReference type="HOGENOM" id="CLU_885860_0_0_1"/>
<keyword evidence="3" id="KW-1185">Reference proteome</keyword>
<reference evidence="2 3" key="1">
    <citation type="journal article" date="2008" name="Nature">
        <title>The genome of Laccaria bicolor provides insights into mycorrhizal symbiosis.</title>
        <authorList>
            <person name="Martin F."/>
            <person name="Aerts A."/>
            <person name="Ahren D."/>
            <person name="Brun A."/>
            <person name="Danchin E.G.J."/>
            <person name="Duchaussoy F."/>
            <person name="Gibon J."/>
            <person name="Kohler A."/>
            <person name="Lindquist E."/>
            <person name="Pereda V."/>
            <person name="Salamov A."/>
            <person name="Shapiro H.J."/>
            <person name="Wuyts J."/>
            <person name="Blaudez D."/>
            <person name="Buee M."/>
            <person name="Brokstein P."/>
            <person name="Canbaeck B."/>
            <person name="Cohen D."/>
            <person name="Courty P.E."/>
            <person name="Coutinho P.M."/>
            <person name="Delaruelle C."/>
            <person name="Detter J.C."/>
            <person name="Deveau A."/>
            <person name="DiFazio S."/>
            <person name="Duplessis S."/>
            <person name="Fraissinet-Tachet L."/>
            <person name="Lucic E."/>
            <person name="Frey-Klett P."/>
            <person name="Fourrey C."/>
            <person name="Feussner I."/>
            <person name="Gay G."/>
            <person name="Grimwood J."/>
            <person name="Hoegger P.J."/>
            <person name="Jain P."/>
            <person name="Kilaru S."/>
            <person name="Labbe J."/>
            <person name="Lin Y.C."/>
            <person name="Legue V."/>
            <person name="Le Tacon F."/>
            <person name="Marmeisse R."/>
            <person name="Melayah D."/>
            <person name="Montanini B."/>
            <person name="Muratet M."/>
            <person name="Nehls U."/>
            <person name="Niculita-Hirzel H."/>
            <person name="Oudot-Le Secq M.P."/>
            <person name="Peter M."/>
            <person name="Quesneville H."/>
            <person name="Rajashekar B."/>
            <person name="Reich M."/>
            <person name="Rouhier N."/>
            <person name="Schmutz J."/>
            <person name="Yin T."/>
            <person name="Chalot M."/>
            <person name="Henrissat B."/>
            <person name="Kuees U."/>
            <person name="Lucas S."/>
            <person name="Van de Peer Y."/>
            <person name="Podila G.K."/>
            <person name="Polle A."/>
            <person name="Pukkila P.J."/>
            <person name="Richardson P.M."/>
            <person name="Rouze P."/>
            <person name="Sanders I.R."/>
            <person name="Stajich J.E."/>
            <person name="Tunlid A."/>
            <person name="Tuskan G."/>
            <person name="Grigoriev I.V."/>
        </authorList>
    </citation>
    <scope>NUCLEOTIDE SEQUENCE [LARGE SCALE GENOMIC DNA]</scope>
    <source>
        <strain evidence="3">S238N-H82 / ATCC MYA-4686</strain>
    </source>
</reference>
<dbReference type="Gene3D" id="2.130.10.10">
    <property type="entry name" value="YVTN repeat-like/Quinoprotein amine dehydrogenase"/>
    <property type="match status" value="1"/>
</dbReference>
<feature type="repeat" description="WD" evidence="1">
    <location>
        <begin position="18"/>
        <end position="50"/>
    </location>
</feature>
<evidence type="ECO:0000313" key="3">
    <source>
        <dbReference type="Proteomes" id="UP000001194"/>
    </source>
</evidence>
<gene>
    <name evidence="2" type="ORF">LACBIDRAFT_323087</name>
</gene>
<name>B0CW30_LACBS</name>
<dbReference type="SMART" id="SM00320">
    <property type="entry name" value="WD40"/>
    <property type="match status" value="2"/>
</dbReference>
<protein>
    <submittedName>
        <fullName evidence="2">Predicted protein</fullName>
    </submittedName>
</protein>
<keyword evidence="1" id="KW-0853">WD repeat</keyword>
<dbReference type="GeneID" id="6071402"/>
<accession>B0CW30</accession>
<dbReference type="InterPro" id="IPR036322">
    <property type="entry name" value="WD40_repeat_dom_sf"/>
</dbReference>
<sequence length="312" mass="34343">MDRYLGKPLPFLHGWRKIPGDSSSIGVIVFSPDATLIATGDDKGMLSIWQAAPAWRVIRKYFLRSRIQGLCWNPIHQLTLFVGCASGCLYTFDYVIHTVEKESANVRQLPGYIHSLAINESASKLAIGYTNVEGVHIAFVEDPCGVRIVHPTLTKGCGQSNHAKIVGCEAICFLPLVDFLILTRREYVSTTYYDVQGASRSRRLVGITFLDEVTVLAGHVNGHIVLATTTMTSGPRLFTLRRKPSKSNREDLLALCTPNLIHPSIVVQVLPRGIRAGDCHILAALGEGRDTTFVAAFVTFPDVSKPWVDDVI</sequence>
<dbReference type="KEGG" id="lbc:LACBIDRAFT_323087"/>
<evidence type="ECO:0000313" key="2">
    <source>
        <dbReference type="EMBL" id="EDR13844.1"/>
    </source>
</evidence>
<dbReference type="EMBL" id="DS547093">
    <property type="protein sequence ID" value="EDR13844.1"/>
    <property type="molecule type" value="Genomic_DNA"/>
</dbReference>
<dbReference type="InterPro" id="IPR001680">
    <property type="entry name" value="WD40_rpt"/>
</dbReference>
<proteinExistence type="predicted"/>
<dbReference type="InterPro" id="IPR015943">
    <property type="entry name" value="WD40/YVTN_repeat-like_dom_sf"/>
</dbReference>
<dbReference type="SUPFAM" id="SSF50978">
    <property type="entry name" value="WD40 repeat-like"/>
    <property type="match status" value="1"/>
</dbReference>
<dbReference type="RefSeq" id="XP_001876342.1">
    <property type="nucleotide sequence ID" value="XM_001876307.1"/>
</dbReference>
<dbReference type="AlphaFoldDB" id="B0CW30"/>
<organism evidence="3">
    <name type="scientific">Laccaria bicolor (strain S238N-H82 / ATCC MYA-4686)</name>
    <name type="common">Bicoloured deceiver</name>
    <name type="synonym">Laccaria laccata var. bicolor</name>
    <dbReference type="NCBI Taxonomy" id="486041"/>
    <lineage>
        <taxon>Eukaryota</taxon>
        <taxon>Fungi</taxon>
        <taxon>Dikarya</taxon>
        <taxon>Basidiomycota</taxon>
        <taxon>Agaricomycotina</taxon>
        <taxon>Agaricomycetes</taxon>
        <taxon>Agaricomycetidae</taxon>
        <taxon>Agaricales</taxon>
        <taxon>Agaricineae</taxon>
        <taxon>Hydnangiaceae</taxon>
        <taxon>Laccaria</taxon>
    </lineage>
</organism>
<dbReference type="PROSITE" id="PS50082">
    <property type="entry name" value="WD_REPEATS_2"/>
    <property type="match status" value="1"/>
</dbReference>